<dbReference type="PRINTS" id="PR00033">
    <property type="entry name" value="HTHASNC"/>
</dbReference>
<organism evidence="5 6">
    <name type="scientific">Dethiosulfatarculus sandiegensis</name>
    <dbReference type="NCBI Taxonomy" id="1429043"/>
    <lineage>
        <taxon>Bacteria</taxon>
        <taxon>Pseudomonadati</taxon>
        <taxon>Thermodesulfobacteriota</taxon>
        <taxon>Desulfarculia</taxon>
        <taxon>Desulfarculales</taxon>
        <taxon>Desulfarculaceae</taxon>
        <taxon>Dethiosulfatarculus</taxon>
    </lineage>
</organism>
<gene>
    <name evidence="5" type="ORF">X474_28005</name>
</gene>
<dbReference type="SUPFAM" id="SSF46785">
    <property type="entry name" value="Winged helix' DNA-binding domain"/>
    <property type="match status" value="1"/>
</dbReference>
<reference evidence="5 6" key="1">
    <citation type="submission" date="2013-11" db="EMBL/GenBank/DDBJ databases">
        <title>Metagenomic analysis of a methanogenic consortium involved in long chain n-alkane degradation.</title>
        <authorList>
            <person name="Davidova I.A."/>
            <person name="Callaghan A.V."/>
            <person name="Wawrik B."/>
            <person name="Pruitt S."/>
            <person name="Marks C."/>
            <person name="Duncan K.E."/>
            <person name="Suflita J.M."/>
        </authorList>
    </citation>
    <scope>NUCLEOTIDE SEQUENCE [LARGE SCALE GENOMIC DNA]</scope>
    <source>
        <strain evidence="5 6">SPR</strain>
    </source>
</reference>
<keyword evidence="3" id="KW-0804">Transcription</keyword>
<dbReference type="Pfam" id="PF13404">
    <property type="entry name" value="HTH_AsnC-type"/>
    <property type="match status" value="1"/>
</dbReference>
<evidence type="ECO:0000313" key="6">
    <source>
        <dbReference type="Proteomes" id="UP000032233"/>
    </source>
</evidence>
<dbReference type="Proteomes" id="UP000032233">
    <property type="component" value="Unassembled WGS sequence"/>
</dbReference>
<dbReference type="GO" id="GO:0043200">
    <property type="term" value="P:response to amino acid"/>
    <property type="evidence" value="ECO:0007669"/>
    <property type="project" value="TreeGrafter"/>
</dbReference>
<dbReference type="EMBL" id="AZAC01000083">
    <property type="protein sequence ID" value="KIX10765.1"/>
    <property type="molecule type" value="Genomic_DNA"/>
</dbReference>
<dbReference type="InterPro" id="IPR019887">
    <property type="entry name" value="Tscrpt_reg_AsnC/Lrp_C"/>
</dbReference>
<dbReference type="GO" id="GO:0005829">
    <property type="term" value="C:cytosol"/>
    <property type="evidence" value="ECO:0007669"/>
    <property type="project" value="TreeGrafter"/>
</dbReference>
<proteinExistence type="predicted"/>
<dbReference type="InterPro" id="IPR036390">
    <property type="entry name" value="WH_DNA-bd_sf"/>
</dbReference>
<dbReference type="GO" id="GO:0043565">
    <property type="term" value="F:sequence-specific DNA binding"/>
    <property type="evidence" value="ECO:0007669"/>
    <property type="project" value="InterPro"/>
</dbReference>
<dbReference type="PANTHER" id="PTHR30154">
    <property type="entry name" value="LEUCINE-RESPONSIVE REGULATORY PROTEIN"/>
    <property type="match status" value="1"/>
</dbReference>
<dbReference type="Pfam" id="PF01037">
    <property type="entry name" value="AsnC_trans_reg"/>
    <property type="match status" value="1"/>
</dbReference>
<dbReference type="InParanoid" id="A0A0D2JMP9"/>
<evidence type="ECO:0000256" key="2">
    <source>
        <dbReference type="ARBA" id="ARBA00023125"/>
    </source>
</evidence>
<sequence length="146" mass="16472">MDATDRAIIMELQADARRPYKTIAQKLGVSEGTVKNRVTRLTSRGIMKLEARVNPCAMPNHVAAMVGVTLKNRSHKETMAEIEQTPGVTSVWNASGRYDLFFEIMVDSIDELHEFLFERCLGRIEGIESTESFILLSSNTKYFKLS</sequence>
<evidence type="ECO:0000259" key="4">
    <source>
        <dbReference type="PROSITE" id="PS50956"/>
    </source>
</evidence>
<dbReference type="Gene3D" id="3.30.70.920">
    <property type="match status" value="1"/>
</dbReference>
<dbReference type="Gene3D" id="1.10.10.10">
    <property type="entry name" value="Winged helix-like DNA-binding domain superfamily/Winged helix DNA-binding domain"/>
    <property type="match status" value="1"/>
</dbReference>
<dbReference type="InterPro" id="IPR036388">
    <property type="entry name" value="WH-like_DNA-bd_sf"/>
</dbReference>
<dbReference type="InterPro" id="IPR000485">
    <property type="entry name" value="AsnC-type_HTH_dom"/>
</dbReference>
<keyword evidence="6" id="KW-1185">Reference proteome</keyword>
<evidence type="ECO:0000313" key="5">
    <source>
        <dbReference type="EMBL" id="KIX10765.1"/>
    </source>
</evidence>
<name>A0A0D2JMP9_9BACT</name>
<comment type="caution">
    <text evidence="5">The sequence shown here is derived from an EMBL/GenBank/DDBJ whole genome shotgun (WGS) entry which is preliminary data.</text>
</comment>
<dbReference type="FunCoup" id="A0A0D2JMP9">
    <property type="interactions" value="11"/>
</dbReference>
<dbReference type="PROSITE" id="PS50956">
    <property type="entry name" value="HTH_ASNC_2"/>
    <property type="match status" value="1"/>
</dbReference>
<dbReference type="AlphaFoldDB" id="A0A0D2JMP9"/>
<dbReference type="InterPro" id="IPR019888">
    <property type="entry name" value="Tscrpt_reg_AsnC-like"/>
</dbReference>
<evidence type="ECO:0000256" key="1">
    <source>
        <dbReference type="ARBA" id="ARBA00023015"/>
    </source>
</evidence>
<keyword evidence="1" id="KW-0805">Transcription regulation</keyword>
<dbReference type="SUPFAM" id="SSF54909">
    <property type="entry name" value="Dimeric alpha+beta barrel"/>
    <property type="match status" value="1"/>
</dbReference>
<feature type="domain" description="HTH asnC-type" evidence="4">
    <location>
        <begin position="1"/>
        <end position="69"/>
    </location>
</feature>
<dbReference type="InterPro" id="IPR011008">
    <property type="entry name" value="Dimeric_a/b-barrel"/>
</dbReference>
<dbReference type="STRING" id="1429043.X474_28005"/>
<accession>A0A0D2JMP9</accession>
<keyword evidence="2" id="KW-0238">DNA-binding</keyword>
<dbReference type="SMART" id="SM00344">
    <property type="entry name" value="HTH_ASNC"/>
    <property type="match status" value="1"/>
</dbReference>
<protein>
    <submittedName>
        <fullName evidence="5">Transcriptional regulator</fullName>
    </submittedName>
</protein>
<dbReference type="PANTHER" id="PTHR30154:SF34">
    <property type="entry name" value="TRANSCRIPTIONAL REGULATOR AZLB"/>
    <property type="match status" value="1"/>
</dbReference>
<evidence type="ECO:0000256" key="3">
    <source>
        <dbReference type="ARBA" id="ARBA00023163"/>
    </source>
</evidence>